<dbReference type="EMBL" id="OA884116">
    <property type="protein sequence ID" value="CAD7280314.1"/>
    <property type="molecule type" value="Genomic_DNA"/>
</dbReference>
<dbReference type="InterPro" id="IPR048344">
    <property type="entry name" value="Zw10_middle"/>
</dbReference>
<evidence type="ECO:0000313" key="4">
    <source>
        <dbReference type="EMBL" id="CAD7280314.1"/>
    </source>
</evidence>
<dbReference type="EMBL" id="CAJPEX010002079">
    <property type="protein sequence ID" value="CAG0920466.1"/>
    <property type="molecule type" value="Genomic_DNA"/>
</dbReference>
<sequence length="705" mass="79262">MMARRRTFSEQTGNAIGFTLAWMRDRSKSVELTSPLVSEIQEIESDVYEHVRKSSVSGFSDVAQRTELYRNLSERLSRNLSLGNELGAKVETQIIPKLSRLPAEVSSKREKFDHVEQVLRLVKDIRGVVEGFEKLKVLNDDEKDPVALVETLCNCEDISETHMRSGILCCEILAKEASWWREEIRLTLIRAWKRNFCVTEEVSELGPFVCVKVGRPFESEVRDFITALNKAVLLDDCINWLASQTCTHLLNETMNLRRKVTERSDTMFSVRCITGDQEEEENGCNFVAALSPVVEALEFLFSNLLCEETAGVEIMQLFSSQVAPEFRRKVKDELLCAAVPSDLASLVQFTKLMEDFSELEDRLVKIGFYKDTISENAATRVEELYASKKRDEILGAGRELTKQRLRNTVTVMNAAGENMQVSENIVKIVDLLESTAQLAVDAAGKQPLVSATAAQTIRDVIEVYVTLTPVFHSEEFSSLPFLAAVVRNDAWFMSESLISAELFEAADLVEKLRNFGCDVFEAQLKSQCGSMRDNLRYDGGFCSFAEDPKRKGAELGLKRTITQMKGMHAVWSNCLPWKTYVAALGFLLDTAVEEILRQALTCEDIASEAANNYSSLLRSTFIARLPALFSTAERTVDNVHDVVTRLHALEEFVFVLDAHLPEIKTRWDAGRGPLARAFAAQEVKFLVRALFQNTDSRAKILAAIS</sequence>
<dbReference type="GO" id="GO:0007094">
    <property type="term" value="P:mitotic spindle assembly checkpoint signaling"/>
    <property type="evidence" value="ECO:0007669"/>
    <property type="project" value="TreeGrafter"/>
</dbReference>
<proteinExistence type="predicted"/>
<evidence type="ECO:0000313" key="5">
    <source>
        <dbReference type="Proteomes" id="UP000678499"/>
    </source>
</evidence>
<dbReference type="GO" id="GO:1990423">
    <property type="term" value="C:RZZ complex"/>
    <property type="evidence" value="ECO:0007669"/>
    <property type="project" value="TreeGrafter"/>
</dbReference>
<dbReference type="Gene3D" id="1.10.357.150">
    <property type="match status" value="1"/>
</dbReference>
<feature type="domain" description="Centromere/kinetochore protein zw10 C-terminal" evidence="2">
    <location>
        <begin position="420"/>
        <end position="532"/>
    </location>
</feature>
<dbReference type="Proteomes" id="UP000678499">
    <property type="component" value="Unassembled WGS sequence"/>
</dbReference>
<dbReference type="PANTHER" id="PTHR12205">
    <property type="entry name" value="CENTROMERE/KINETOCHORE PROTEIN ZW10"/>
    <property type="match status" value="1"/>
</dbReference>
<dbReference type="InterPro" id="IPR055148">
    <property type="entry name" value="ZW10_C_2"/>
</dbReference>
<protein>
    <submittedName>
        <fullName evidence="4">Uncharacterized protein</fullName>
    </submittedName>
</protein>
<reference evidence="4" key="1">
    <citation type="submission" date="2020-11" db="EMBL/GenBank/DDBJ databases">
        <authorList>
            <person name="Tran Van P."/>
        </authorList>
    </citation>
    <scope>NUCLEOTIDE SEQUENCE</scope>
</reference>
<feature type="domain" description="ZW10 C-terminal helical" evidence="3">
    <location>
        <begin position="557"/>
        <end position="704"/>
    </location>
</feature>
<dbReference type="InterPro" id="IPR048343">
    <property type="entry name" value="ZW10_C"/>
</dbReference>
<accession>A0A7R9BTM5</accession>
<dbReference type="AlphaFoldDB" id="A0A7R9BTM5"/>
<keyword evidence="5" id="KW-1185">Reference proteome</keyword>
<gene>
    <name evidence="4" type="ORF">NMOB1V02_LOCUS7974</name>
</gene>
<dbReference type="Pfam" id="PF22766">
    <property type="entry name" value="ZW10_C2"/>
    <property type="match status" value="1"/>
</dbReference>
<evidence type="ECO:0000259" key="3">
    <source>
        <dbReference type="Pfam" id="PF22766"/>
    </source>
</evidence>
<name>A0A7R9BTM5_9CRUS</name>
<feature type="domain" description="Centromere/kinetochore protein zw10 middle" evidence="1">
    <location>
        <begin position="290"/>
        <end position="400"/>
    </location>
</feature>
<dbReference type="PANTHER" id="PTHR12205:SF0">
    <property type="entry name" value="CENTROMERE_KINETOCHORE PROTEIN ZW10 HOMOLOG"/>
    <property type="match status" value="1"/>
</dbReference>
<dbReference type="Pfam" id="PF20666">
    <property type="entry name" value="ZW10_C"/>
    <property type="match status" value="1"/>
</dbReference>
<dbReference type="GO" id="GO:0006888">
    <property type="term" value="P:endoplasmic reticulum to Golgi vesicle-mediated transport"/>
    <property type="evidence" value="ECO:0007669"/>
    <property type="project" value="TreeGrafter"/>
</dbReference>
<dbReference type="OrthoDB" id="534815at2759"/>
<evidence type="ECO:0000259" key="2">
    <source>
        <dbReference type="Pfam" id="PF20666"/>
    </source>
</evidence>
<evidence type="ECO:0000259" key="1">
    <source>
        <dbReference type="Pfam" id="PF20665"/>
    </source>
</evidence>
<dbReference type="InterPro" id="IPR046362">
    <property type="entry name" value="Zw10/DSL1_C_sf"/>
</dbReference>
<dbReference type="Pfam" id="PF20665">
    <property type="entry name" value="Zw10_middle"/>
    <property type="match status" value="1"/>
</dbReference>
<dbReference type="GO" id="GO:0005737">
    <property type="term" value="C:cytoplasm"/>
    <property type="evidence" value="ECO:0007669"/>
    <property type="project" value="GOC"/>
</dbReference>
<organism evidence="4">
    <name type="scientific">Notodromas monacha</name>
    <dbReference type="NCBI Taxonomy" id="399045"/>
    <lineage>
        <taxon>Eukaryota</taxon>
        <taxon>Metazoa</taxon>
        <taxon>Ecdysozoa</taxon>
        <taxon>Arthropoda</taxon>
        <taxon>Crustacea</taxon>
        <taxon>Oligostraca</taxon>
        <taxon>Ostracoda</taxon>
        <taxon>Podocopa</taxon>
        <taxon>Podocopida</taxon>
        <taxon>Cypridocopina</taxon>
        <taxon>Cypridoidea</taxon>
        <taxon>Cyprididae</taxon>
        <taxon>Notodromas</taxon>
    </lineage>
</organism>